<dbReference type="PANTHER" id="PTHR45527">
    <property type="entry name" value="NONRIBOSOMAL PEPTIDE SYNTHETASE"/>
    <property type="match status" value="1"/>
</dbReference>
<protein>
    <recommendedName>
        <fullName evidence="1">Condensation domain-containing protein</fullName>
    </recommendedName>
</protein>
<dbReference type="Proteomes" id="UP001501237">
    <property type="component" value="Unassembled WGS sequence"/>
</dbReference>
<evidence type="ECO:0000259" key="1">
    <source>
        <dbReference type="Pfam" id="PF00668"/>
    </source>
</evidence>
<dbReference type="InterPro" id="IPR023213">
    <property type="entry name" value="CAT-like_dom_sf"/>
</dbReference>
<evidence type="ECO:0000313" key="2">
    <source>
        <dbReference type="EMBL" id="GAA3207282.1"/>
    </source>
</evidence>
<keyword evidence="3" id="KW-1185">Reference proteome</keyword>
<dbReference type="Gene3D" id="3.30.559.30">
    <property type="entry name" value="Nonribosomal peptide synthetase, condensation domain"/>
    <property type="match status" value="1"/>
</dbReference>
<dbReference type="Pfam" id="PF00668">
    <property type="entry name" value="Condensation"/>
    <property type="match status" value="1"/>
</dbReference>
<reference evidence="3" key="1">
    <citation type="journal article" date="2019" name="Int. J. Syst. Evol. Microbiol.">
        <title>The Global Catalogue of Microorganisms (GCM) 10K type strain sequencing project: providing services to taxonomists for standard genome sequencing and annotation.</title>
        <authorList>
            <consortium name="The Broad Institute Genomics Platform"/>
            <consortium name="The Broad Institute Genome Sequencing Center for Infectious Disease"/>
            <person name="Wu L."/>
            <person name="Ma J."/>
        </authorList>
    </citation>
    <scope>NUCLEOTIDE SEQUENCE [LARGE SCALE GENOMIC DNA]</scope>
    <source>
        <strain evidence="3">JCM 9377</strain>
    </source>
</reference>
<dbReference type="PANTHER" id="PTHR45527:SF1">
    <property type="entry name" value="FATTY ACID SYNTHASE"/>
    <property type="match status" value="1"/>
</dbReference>
<dbReference type="SUPFAM" id="SSF56801">
    <property type="entry name" value="Acetyl-CoA synthetase-like"/>
    <property type="match status" value="1"/>
</dbReference>
<dbReference type="SUPFAM" id="SSF52777">
    <property type="entry name" value="CoA-dependent acyltransferases"/>
    <property type="match status" value="2"/>
</dbReference>
<comment type="caution">
    <text evidence="2">The sequence shown here is derived from an EMBL/GenBank/DDBJ whole genome shotgun (WGS) entry which is preliminary data.</text>
</comment>
<sequence>MSGTADGRDLLDILPLSPAQRDLFLDDGREDGGGIAQLVLDLAGPLDAATLRLAAEALPARHANLRAAFTDRDISRPVQLIPREVPPDWTEIELAGRDAGLHAAAERSRRFDLARPPLLRFALLRSASDRHRLILTHHQILMDGRSRALLVAELFALYLAGGSGKTLPEPVPYRTYPAWLVRQDGRAAEAAWRRALAGLGGPTLAVRRRAGPPPGARRQARLDLDEGFSRRLTLLARRLVVTVNTLFQAAWAVVLGGLTGLDDVVFGQAVSGRPPGLPGVENMIGAFLGTLPVRVRIRPGDTLAGLLARLQEEQAELLPHHPLGPSRVRPASGGAGLFDTLMVMEDGTSGLGTLDGSPGGLRITGSETHDSFAFPIAFVVVPGSRPSLRLHHRAGLLTGAEAAALLAGVERFLRASVADPGRPLASLDPPPLRGPLIGPGEIEETLKRHPLVAQAFVVASDDLHVRPSRHPALPGELS</sequence>
<gene>
    <name evidence="2" type="ORF">GCM10010468_23370</name>
</gene>
<dbReference type="Gene3D" id="3.30.559.10">
    <property type="entry name" value="Chloramphenicol acetyltransferase-like domain"/>
    <property type="match status" value="1"/>
</dbReference>
<feature type="domain" description="Condensation" evidence="1">
    <location>
        <begin position="12"/>
        <end position="427"/>
    </location>
</feature>
<evidence type="ECO:0000313" key="3">
    <source>
        <dbReference type="Proteomes" id="UP001501237"/>
    </source>
</evidence>
<dbReference type="EMBL" id="BAAAUV010000005">
    <property type="protein sequence ID" value="GAA3207282.1"/>
    <property type="molecule type" value="Genomic_DNA"/>
</dbReference>
<dbReference type="InterPro" id="IPR001242">
    <property type="entry name" value="Condensation_dom"/>
</dbReference>
<name>A0ABP6Q9Z6_9ACTN</name>
<dbReference type="RefSeq" id="WP_344826093.1">
    <property type="nucleotide sequence ID" value="NZ_BAAAUV010000005.1"/>
</dbReference>
<accession>A0ABP6Q9Z6</accession>
<organism evidence="2 3">
    <name type="scientific">Actinocorallia longicatena</name>
    <dbReference type="NCBI Taxonomy" id="111803"/>
    <lineage>
        <taxon>Bacteria</taxon>
        <taxon>Bacillati</taxon>
        <taxon>Actinomycetota</taxon>
        <taxon>Actinomycetes</taxon>
        <taxon>Streptosporangiales</taxon>
        <taxon>Thermomonosporaceae</taxon>
        <taxon>Actinocorallia</taxon>
    </lineage>
</organism>
<proteinExistence type="predicted"/>